<dbReference type="PANTHER" id="PTHR32305">
    <property type="match status" value="1"/>
</dbReference>
<dbReference type="Pfam" id="PF22178">
    <property type="entry name" value="Gp5_trimer_C"/>
    <property type="match status" value="2"/>
</dbReference>
<accession>A0A370QRY2</accession>
<comment type="caution">
    <text evidence="6">The sequence shown here is derived from an EMBL/GenBank/DDBJ whole genome shotgun (WGS) entry which is preliminary data.</text>
</comment>
<keyword evidence="3" id="KW-0964">Secreted</keyword>
<organism evidence="6 7">
    <name type="scientific">Enterobacillus tribolii</name>
    <dbReference type="NCBI Taxonomy" id="1487935"/>
    <lineage>
        <taxon>Bacteria</taxon>
        <taxon>Pseudomonadati</taxon>
        <taxon>Pseudomonadota</taxon>
        <taxon>Gammaproteobacteria</taxon>
        <taxon>Enterobacterales</taxon>
        <taxon>Hafniaceae</taxon>
        <taxon>Enterobacillus</taxon>
    </lineage>
</organism>
<dbReference type="Gene3D" id="2.40.50.230">
    <property type="entry name" value="Gp5 N-terminal domain"/>
    <property type="match status" value="1"/>
</dbReference>
<dbReference type="Gene3D" id="3.55.50.10">
    <property type="entry name" value="Baseplate protein-like domains"/>
    <property type="match status" value="1"/>
</dbReference>
<dbReference type="OrthoDB" id="6710627at2"/>
<name>A0A370QRY2_9GAMM</name>
<gene>
    <name evidence="6" type="ORF">C8D90_104170</name>
</gene>
<dbReference type="InterPro" id="IPR006533">
    <property type="entry name" value="T6SS_Vgr_RhsGE"/>
</dbReference>
<dbReference type="EMBL" id="QRAP01000004">
    <property type="protein sequence ID" value="RDK92018.1"/>
    <property type="molecule type" value="Genomic_DNA"/>
</dbReference>
<evidence type="ECO:0000313" key="7">
    <source>
        <dbReference type="Proteomes" id="UP000254848"/>
    </source>
</evidence>
<dbReference type="RefSeq" id="WP_115458347.1">
    <property type="nucleotide sequence ID" value="NZ_QRAP01000004.1"/>
</dbReference>
<dbReference type="GO" id="GO:0005576">
    <property type="term" value="C:extracellular region"/>
    <property type="evidence" value="ECO:0007669"/>
    <property type="project" value="UniProtKB-SubCell"/>
</dbReference>
<dbReference type="InterPro" id="IPR017847">
    <property type="entry name" value="T6SS_RhsGE_Vgr_subset"/>
</dbReference>
<dbReference type="Pfam" id="PF05954">
    <property type="entry name" value="Phage_GPD"/>
    <property type="match status" value="1"/>
</dbReference>
<protein>
    <submittedName>
        <fullName evidence="6">Type VI secretion system secreted protein VgrG</fullName>
    </submittedName>
</protein>
<dbReference type="Pfam" id="PF04717">
    <property type="entry name" value="Phage_base_V"/>
    <property type="match status" value="1"/>
</dbReference>
<dbReference type="SUPFAM" id="SSF69255">
    <property type="entry name" value="gp5 N-terminal domain-like"/>
    <property type="match status" value="1"/>
</dbReference>
<comment type="subcellular location">
    <subcellularLocation>
        <location evidence="1">Secreted</location>
    </subcellularLocation>
</comment>
<dbReference type="SUPFAM" id="SSF69279">
    <property type="entry name" value="Phage tail proteins"/>
    <property type="match status" value="2"/>
</dbReference>
<proteinExistence type="inferred from homology"/>
<feature type="domain" description="Gp5/Type VI secretion system Vgr C-terminal trimerisation" evidence="5">
    <location>
        <begin position="467"/>
        <end position="579"/>
    </location>
</feature>
<dbReference type="AlphaFoldDB" id="A0A370QRY2"/>
<evidence type="ECO:0000256" key="3">
    <source>
        <dbReference type="ARBA" id="ARBA00022525"/>
    </source>
</evidence>
<dbReference type="InterPro" id="IPR054030">
    <property type="entry name" value="Gp5_Vgr_C"/>
</dbReference>
<dbReference type="PANTHER" id="PTHR32305:SF15">
    <property type="entry name" value="PROTEIN RHSA-RELATED"/>
    <property type="match status" value="1"/>
</dbReference>
<evidence type="ECO:0000259" key="4">
    <source>
        <dbReference type="Pfam" id="PF04717"/>
    </source>
</evidence>
<keyword evidence="7" id="KW-1185">Reference proteome</keyword>
<comment type="similarity">
    <text evidence="2">Belongs to the VgrG protein family.</text>
</comment>
<sequence>MSSRIIAHTPLEKGVLLFRALSGVESLSAPFDFTVELLSESDRVPPKSLLGQSLTLEIPLPSQAPRFLNGKITAVAVGNEERDGTRYTSYNVHLQSDLWPLTQDKNFRIFQEQSVPQIIKTLLGEYNIGFDDRLTSNYRLWEYCVQYNESTFNFISRLMELEGIYYYFSHDRDKHTLILADAPQLHSAFSGYETIPYIQTPGGGVGDSEGISQWTLAEQATPGIYSLSDYDFRKPNAWLFQARQNPVSPSPGQIDVYEWPGRYTEHQQGEFYARVRQEAWKAEHQQIEAHATTFGVVPGHTFTLSKAPYAADNGDYLIISARYLLRENGYTSGDSGEIEQNIDFTVIPADTPWHPRQYAEWPKTHGPQTARVVGPAGESIWTDKYGRIKVKFHWDRFGPDDAGSSCWVRVSSAWAGQGYGGVQIPRVGDEVVVDFINGDPDRPIVIGRVYNDACMPPWSLPAGATQMGFLSRTKDGDSSTGNALRFEDKAGAEQMWLNAHRNMDTNVNNDATATIGNNLSTSVAGQEDHSVTGDRNHAVQGNEAISVQGDETVSIQGNETTDIKGNRTRAVTGNEECSVDGNRTATVKGDETREVTGKCTETITGIHTFTAQSNQEITVDGTQTMTVNDNRSCTVNADETQHITGQQTVTIGNAQETTITTTRKLNVLGPVTRTFMAGETTSVIGMQQSTVVGGRIAGVIGADLRSAICITDAAMTKHTLMVGGSGIEITPGKIEISAGGSTVVIDGSGVTLNGSKIDLNA</sequence>
<dbReference type="InterPro" id="IPR037026">
    <property type="entry name" value="Vgr_OB-fold_dom_sf"/>
</dbReference>
<evidence type="ECO:0000256" key="2">
    <source>
        <dbReference type="ARBA" id="ARBA00005558"/>
    </source>
</evidence>
<dbReference type="Proteomes" id="UP000254848">
    <property type="component" value="Unassembled WGS sequence"/>
</dbReference>
<dbReference type="SUPFAM" id="SSF69349">
    <property type="entry name" value="Phage fibre proteins"/>
    <property type="match status" value="2"/>
</dbReference>
<reference evidence="6 7" key="1">
    <citation type="submission" date="2018-07" db="EMBL/GenBank/DDBJ databases">
        <title>Genomic Encyclopedia of Type Strains, Phase IV (KMG-IV): sequencing the most valuable type-strain genomes for metagenomic binning, comparative biology and taxonomic classification.</title>
        <authorList>
            <person name="Goeker M."/>
        </authorList>
    </citation>
    <scope>NUCLEOTIDE SEQUENCE [LARGE SCALE GENOMIC DNA]</scope>
    <source>
        <strain evidence="6 7">DSM 103736</strain>
    </source>
</reference>
<dbReference type="InterPro" id="IPR006531">
    <property type="entry name" value="Gp5/Vgr_OB"/>
</dbReference>
<dbReference type="NCBIfam" id="TIGR03361">
    <property type="entry name" value="VI_Rhs_Vgr"/>
    <property type="match status" value="1"/>
</dbReference>
<dbReference type="Gene3D" id="4.10.220.110">
    <property type="match status" value="1"/>
</dbReference>
<evidence type="ECO:0000256" key="1">
    <source>
        <dbReference type="ARBA" id="ARBA00004613"/>
    </source>
</evidence>
<dbReference type="NCBIfam" id="TIGR01646">
    <property type="entry name" value="vgr_GE"/>
    <property type="match status" value="1"/>
</dbReference>
<dbReference type="InterPro" id="IPR050708">
    <property type="entry name" value="T6SS_VgrG/RHS"/>
</dbReference>
<feature type="domain" description="Gp5/Type VI secretion system Vgr C-terminal trimerisation" evidence="5">
    <location>
        <begin position="609"/>
        <end position="687"/>
    </location>
</feature>
<evidence type="ECO:0000259" key="5">
    <source>
        <dbReference type="Pfam" id="PF22178"/>
    </source>
</evidence>
<feature type="domain" description="Gp5/Type VI secretion system Vgr protein OB-fold" evidence="4">
    <location>
        <begin position="383"/>
        <end position="450"/>
    </location>
</feature>
<dbReference type="Gene3D" id="2.30.110.50">
    <property type="match status" value="1"/>
</dbReference>
<evidence type="ECO:0000313" key="6">
    <source>
        <dbReference type="EMBL" id="RDK92018.1"/>
    </source>
</evidence>